<comment type="similarity">
    <text evidence="1">Belongs to the leucine-binding protein family.</text>
</comment>
<evidence type="ECO:0000313" key="5">
    <source>
        <dbReference type="Proteomes" id="UP000054388"/>
    </source>
</evidence>
<organism evidence="4 5">
    <name type="scientific">Chryseobacterium aquaticum subsp. greenlandense</name>
    <dbReference type="NCBI Taxonomy" id="345663"/>
    <lineage>
        <taxon>Bacteria</taxon>
        <taxon>Pseudomonadati</taxon>
        <taxon>Bacteroidota</taxon>
        <taxon>Flavobacteriia</taxon>
        <taxon>Flavobacteriales</taxon>
        <taxon>Weeksellaceae</taxon>
        <taxon>Chryseobacterium group</taxon>
        <taxon>Chryseobacterium</taxon>
    </lineage>
</organism>
<sequence>MIDNQQTSDSLSVGGFIFKKMKIALLLPRSVIYPSISFDIMDGFKQSLKNIGLEGYHEIVSSGIGVAAKHEEIYERCEQFLLEGADVVIGYINPLAAEFVHPLFESSDKTLLVLDSGYHFPAFQDKLSHAYFISLQGSLCTRVIVQQAIEHGYRNFAFTCSFYDAGYRTSYIYSKGVEEKGGTIGFNHITSLRRADFTLSPLTDYLQNDEETAVLISFCGDMAEDFFSRSNEINGKHSIYGTAFTSEELWLKKIAYPGTDWNSAVPWSQNLKTPQNEIFVETMNKNKEGKANLFSLLGWEAALFIGMENVEFDNMSVDSPRGKVFMNPENRFTEAPVYYATVTKDEITGNCILENVRLASVTEEERESLKINIEAMQNVEANTWLNAYACLES</sequence>
<dbReference type="InterPro" id="IPR028081">
    <property type="entry name" value="Leu-bd"/>
</dbReference>
<dbReference type="Proteomes" id="UP000054388">
    <property type="component" value="Unassembled WGS sequence"/>
</dbReference>
<dbReference type="Gene3D" id="3.40.50.2300">
    <property type="match status" value="2"/>
</dbReference>
<gene>
    <name evidence="4" type="ORF">AR686_16780</name>
</gene>
<evidence type="ECO:0000256" key="1">
    <source>
        <dbReference type="ARBA" id="ARBA00010062"/>
    </source>
</evidence>
<dbReference type="InterPro" id="IPR028082">
    <property type="entry name" value="Peripla_BP_I"/>
</dbReference>
<comment type="caution">
    <text evidence="4">The sequence shown here is derived from an EMBL/GenBank/DDBJ whole genome shotgun (WGS) entry which is preliminary data.</text>
</comment>
<keyword evidence="2" id="KW-0732">Signal</keyword>
<dbReference type="Pfam" id="PF13458">
    <property type="entry name" value="Peripla_BP_6"/>
    <property type="match status" value="1"/>
</dbReference>
<evidence type="ECO:0000256" key="2">
    <source>
        <dbReference type="ARBA" id="ARBA00022729"/>
    </source>
</evidence>
<evidence type="ECO:0000313" key="4">
    <source>
        <dbReference type="EMBL" id="KUJ55196.1"/>
    </source>
</evidence>
<dbReference type="AlphaFoldDB" id="A0A117KAZ5"/>
<evidence type="ECO:0000259" key="3">
    <source>
        <dbReference type="Pfam" id="PF13458"/>
    </source>
</evidence>
<reference evidence="4 5" key="1">
    <citation type="submission" date="2015-10" db="EMBL/GenBank/DDBJ databases">
        <title>Genome sequence of Chryseobacterium greenlandense.</title>
        <authorList>
            <person name="Newman J."/>
            <person name="Fischer K."/>
            <person name="Miller J."/>
        </authorList>
    </citation>
    <scope>NUCLEOTIDE SEQUENCE [LARGE SCALE GENOMIC DNA]</scope>
    <source>
        <strain evidence="4 5">UMB34</strain>
    </source>
</reference>
<dbReference type="SUPFAM" id="SSF53822">
    <property type="entry name" value="Periplasmic binding protein-like I"/>
    <property type="match status" value="1"/>
</dbReference>
<accession>A0A117KAZ5</accession>
<feature type="domain" description="Leucine-binding protein" evidence="3">
    <location>
        <begin position="22"/>
        <end position="343"/>
    </location>
</feature>
<proteinExistence type="inferred from homology"/>
<dbReference type="EMBL" id="LMAI01000010">
    <property type="protein sequence ID" value="KUJ55196.1"/>
    <property type="molecule type" value="Genomic_DNA"/>
</dbReference>
<name>A0A117KAZ5_9FLAO</name>
<protein>
    <recommendedName>
        <fullName evidence="3">Leucine-binding protein domain-containing protein</fullName>
    </recommendedName>
</protein>